<keyword evidence="1" id="KW-1133">Transmembrane helix</keyword>
<comment type="caution">
    <text evidence="2">The sequence shown here is derived from an EMBL/GenBank/DDBJ whole genome shotgun (WGS) entry which is preliminary data.</text>
</comment>
<organism evidence="2 3">
    <name type="scientific">Triangularia setosa</name>
    <dbReference type="NCBI Taxonomy" id="2587417"/>
    <lineage>
        <taxon>Eukaryota</taxon>
        <taxon>Fungi</taxon>
        <taxon>Dikarya</taxon>
        <taxon>Ascomycota</taxon>
        <taxon>Pezizomycotina</taxon>
        <taxon>Sordariomycetes</taxon>
        <taxon>Sordariomycetidae</taxon>
        <taxon>Sordariales</taxon>
        <taxon>Podosporaceae</taxon>
        <taxon>Triangularia</taxon>
    </lineage>
</organism>
<gene>
    <name evidence="2" type="ORF">QBC36DRAFT_390612</name>
</gene>
<reference evidence="2" key="2">
    <citation type="submission" date="2023-05" db="EMBL/GenBank/DDBJ databases">
        <authorList>
            <consortium name="Lawrence Berkeley National Laboratory"/>
            <person name="Steindorff A."/>
            <person name="Hensen N."/>
            <person name="Bonometti L."/>
            <person name="Westerberg I."/>
            <person name="Brannstrom I.O."/>
            <person name="Guillou S."/>
            <person name="Cros-Aarteil S."/>
            <person name="Calhoun S."/>
            <person name="Haridas S."/>
            <person name="Kuo A."/>
            <person name="Mondo S."/>
            <person name="Pangilinan J."/>
            <person name="Riley R."/>
            <person name="Labutti K."/>
            <person name="Andreopoulos B."/>
            <person name="Lipzen A."/>
            <person name="Chen C."/>
            <person name="Yanf M."/>
            <person name="Daum C."/>
            <person name="Ng V."/>
            <person name="Clum A."/>
            <person name="Ohm R."/>
            <person name="Martin F."/>
            <person name="Silar P."/>
            <person name="Natvig D."/>
            <person name="Lalanne C."/>
            <person name="Gautier V."/>
            <person name="Ament-Velasquez S.L."/>
            <person name="Kruys A."/>
            <person name="Hutchinson M.I."/>
            <person name="Powell A.J."/>
            <person name="Barry K."/>
            <person name="Miller A.N."/>
            <person name="Grigoriev I.V."/>
            <person name="Debuchy R."/>
            <person name="Gladieux P."/>
            <person name="Thoren M.H."/>
            <person name="Johannesson H."/>
        </authorList>
    </citation>
    <scope>NUCLEOTIDE SEQUENCE</scope>
    <source>
        <strain evidence="2">CBS 892.96</strain>
    </source>
</reference>
<dbReference type="EMBL" id="MU866456">
    <property type="protein sequence ID" value="KAK4172175.1"/>
    <property type="molecule type" value="Genomic_DNA"/>
</dbReference>
<reference evidence="2" key="1">
    <citation type="journal article" date="2023" name="Mol. Phylogenet. Evol.">
        <title>Genome-scale phylogeny and comparative genomics of the fungal order Sordariales.</title>
        <authorList>
            <person name="Hensen N."/>
            <person name="Bonometti L."/>
            <person name="Westerberg I."/>
            <person name="Brannstrom I.O."/>
            <person name="Guillou S."/>
            <person name="Cros-Aarteil S."/>
            <person name="Calhoun S."/>
            <person name="Haridas S."/>
            <person name="Kuo A."/>
            <person name="Mondo S."/>
            <person name="Pangilinan J."/>
            <person name="Riley R."/>
            <person name="LaButti K."/>
            <person name="Andreopoulos B."/>
            <person name="Lipzen A."/>
            <person name="Chen C."/>
            <person name="Yan M."/>
            <person name="Daum C."/>
            <person name="Ng V."/>
            <person name="Clum A."/>
            <person name="Steindorff A."/>
            <person name="Ohm R.A."/>
            <person name="Martin F."/>
            <person name="Silar P."/>
            <person name="Natvig D.O."/>
            <person name="Lalanne C."/>
            <person name="Gautier V."/>
            <person name="Ament-Velasquez S.L."/>
            <person name="Kruys A."/>
            <person name="Hutchinson M.I."/>
            <person name="Powell A.J."/>
            <person name="Barry K."/>
            <person name="Miller A.N."/>
            <person name="Grigoriev I.V."/>
            <person name="Debuchy R."/>
            <person name="Gladieux P."/>
            <person name="Hiltunen Thoren M."/>
            <person name="Johannesson H."/>
        </authorList>
    </citation>
    <scope>NUCLEOTIDE SEQUENCE</scope>
    <source>
        <strain evidence="2">CBS 892.96</strain>
    </source>
</reference>
<dbReference type="AlphaFoldDB" id="A0AAN6VZI2"/>
<dbReference type="Proteomes" id="UP001302321">
    <property type="component" value="Unassembled WGS sequence"/>
</dbReference>
<accession>A0AAN6VZI2</accession>
<evidence type="ECO:0000313" key="2">
    <source>
        <dbReference type="EMBL" id="KAK4172175.1"/>
    </source>
</evidence>
<evidence type="ECO:0000313" key="3">
    <source>
        <dbReference type="Proteomes" id="UP001302321"/>
    </source>
</evidence>
<keyword evidence="3" id="KW-1185">Reference proteome</keyword>
<protein>
    <submittedName>
        <fullName evidence="2">Uncharacterized protein</fullName>
    </submittedName>
</protein>
<evidence type="ECO:0000256" key="1">
    <source>
        <dbReference type="SAM" id="Phobius"/>
    </source>
</evidence>
<name>A0AAN6VZI2_9PEZI</name>
<keyword evidence="1" id="KW-0812">Transmembrane</keyword>
<proteinExistence type="predicted"/>
<feature type="transmembrane region" description="Helical" evidence="1">
    <location>
        <begin position="324"/>
        <end position="347"/>
    </location>
</feature>
<sequence>MASNSDRKRVAAELFDTTPLALGFYFRVYDSLLARGGEYVLEVEESELGNRTPTRPISHSDVFEVAAVLRRDPTLTLNQASEQLRTQTRTQSGTICLTQQLNYTMRVSAQALLMLDFTEPVDTWEPSERFVDFVSRCIPKKAGFSAVAKSALENQRSMKAWKLRARFRLSFKGTDNLARHLLLDPSHPDGPTLYIFHYTAFLKAQLDRLRQQNFHKDSDTLACLKSGCLPPRLLAETLHSIQTILFGIGDHRSSHILERLITKHGFDEDCAQAQGYKMFTDVDMVEYQYWGERLVILQGFMRERPPRNRFERWIKWQTSESNAFAIALAALLISIVVGALSLAVATLQSWLAWKAWAEPVSNDDGTIAILQEIADLLRQQSRR</sequence>
<keyword evidence="1" id="KW-0472">Membrane</keyword>